<proteinExistence type="predicted"/>
<dbReference type="RefSeq" id="WP_022584911.1">
    <property type="nucleotide sequence ID" value="NZ_CP007806.1"/>
</dbReference>
<dbReference type="HOGENOM" id="CLU_3230589_0_0_9"/>
<name>A0A075R4A9_BRELA</name>
<keyword evidence="2" id="KW-1185">Reference proteome</keyword>
<evidence type="ECO:0000313" key="2">
    <source>
        <dbReference type="Proteomes" id="UP000005850"/>
    </source>
</evidence>
<dbReference type="AlphaFoldDB" id="A0A075R4A9"/>
<gene>
    <name evidence="1" type="ORF">BRLA_c023590</name>
</gene>
<evidence type="ECO:0000313" key="1">
    <source>
        <dbReference type="EMBL" id="AIG26679.1"/>
    </source>
</evidence>
<dbReference type="KEGG" id="blr:BRLA_c023590"/>
<dbReference type="EMBL" id="CP007806">
    <property type="protein sequence ID" value="AIG26679.1"/>
    <property type="molecule type" value="Genomic_DNA"/>
</dbReference>
<organism evidence="1 2">
    <name type="scientific">Brevibacillus laterosporus LMG 15441</name>
    <dbReference type="NCBI Taxonomy" id="1042163"/>
    <lineage>
        <taxon>Bacteria</taxon>
        <taxon>Bacillati</taxon>
        <taxon>Bacillota</taxon>
        <taxon>Bacilli</taxon>
        <taxon>Bacillales</taxon>
        <taxon>Paenibacillaceae</taxon>
        <taxon>Brevibacillus</taxon>
    </lineage>
</organism>
<accession>A0A075R4A9</accession>
<reference evidence="1 2" key="1">
    <citation type="journal article" date="2011" name="J. Bacteriol.">
        <title>Genome sequence of Brevibacillus laterosporus LMG 15441, a pathogen of invertebrates.</title>
        <authorList>
            <person name="Djukic M."/>
            <person name="Poehlein A."/>
            <person name="Thurmer A."/>
            <person name="Daniel R."/>
        </authorList>
    </citation>
    <scope>NUCLEOTIDE SEQUENCE [LARGE SCALE GENOMIC DNA]</scope>
    <source>
        <strain evidence="1 2">LMG 15441</strain>
    </source>
</reference>
<dbReference type="Proteomes" id="UP000005850">
    <property type="component" value="Chromosome"/>
</dbReference>
<protein>
    <submittedName>
        <fullName evidence="1">Transposase, TnpA family</fullName>
    </submittedName>
</protein>
<sequence>MKRNWELDELIEHFTFLPNEMQQIGDKSGETRIGFAVMFKFFQ</sequence>